<dbReference type="Proteomes" id="UP001597441">
    <property type="component" value="Unassembled WGS sequence"/>
</dbReference>
<organism evidence="2 3">
    <name type="scientific">Gelatiniphilus marinus</name>
    <dbReference type="NCBI Taxonomy" id="1759464"/>
    <lineage>
        <taxon>Bacteria</taxon>
        <taxon>Pseudomonadati</taxon>
        <taxon>Bacteroidota</taxon>
        <taxon>Flavobacteriia</taxon>
        <taxon>Flavobacteriales</taxon>
        <taxon>Flavobacteriaceae</taxon>
        <taxon>Gelatiniphilus</taxon>
    </lineage>
</organism>
<keyword evidence="1" id="KW-0732">Signal</keyword>
<gene>
    <name evidence="2" type="ORF">ACFSQS_00740</name>
</gene>
<accession>A0ABW5JQ96</accession>
<evidence type="ECO:0000313" key="2">
    <source>
        <dbReference type="EMBL" id="MFD2533612.1"/>
    </source>
</evidence>
<feature type="chain" id="PRO_5045851695" evidence="1">
    <location>
        <begin position="21"/>
        <end position="101"/>
    </location>
</feature>
<dbReference type="EMBL" id="JBHULK010000001">
    <property type="protein sequence ID" value="MFD2533612.1"/>
    <property type="molecule type" value="Genomic_DNA"/>
</dbReference>
<dbReference type="RefSeq" id="WP_388012559.1">
    <property type="nucleotide sequence ID" value="NZ_JBHUDT010000001.1"/>
</dbReference>
<evidence type="ECO:0000313" key="3">
    <source>
        <dbReference type="Proteomes" id="UP001597441"/>
    </source>
</evidence>
<proteinExistence type="predicted"/>
<reference evidence="3" key="1">
    <citation type="journal article" date="2019" name="Int. J. Syst. Evol. Microbiol.">
        <title>The Global Catalogue of Microorganisms (GCM) 10K type strain sequencing project: providing services to taxonomists for standard genome sequencing and annotation.</title>
        <authorList>
            <consortium name="The Broad Institute Genomics Platform"/>
            <consortium name="The Broad Institute Genome Sequencing Center for Infectious Disease"/>
            <person name="Wu L."/>
            <person name="Ma J."/>
        </authorList>
    </citation>
    <scope>NUCLEOTIDE SEQUENCE [LARGE SCALE GENOMIC DNA]</scope>
    <source>
        <strain evidence="3">KCTC 42903</strain>
    </source>
</reference>
<name>A0ABW5JQ96_9FLAO</name>
<sequence>MKTNIYTLLIVLLSFSFAYAQEHPVSDKTEPTASVINDAKPTVANPATFNIVNTTETKLEGNVLEENLAYSFSDIRIYLNRTRKVENIKWLFPKINKAKVA</sequence>
<comment type="caution">
    <text evidence="2">The sequence shown here is derived from an EMBL/GenBank/DDBJ whole genome shotgun (WGS) entry which is preliminary data.</text>
</comment>
<feature type="signal peptide" evidence="1">
    <location>
        <begin position="1"/>
        <end position="20"/>
    </location>
</feature>
<keyword evidence="3" id="KW-1185">Reference proteome</keyword>
<protein>
    <submittedName>
        <fullName evidence="2">Uncharacterized protein</fullName>
    </submittedName>
</protein>
<evidence type="ECO:0000256" key="1">
    <source>
        <dbReference type="SAM" id="SignalP"/>
    </source>
</evidence>